<evidence type="ECO:0000313" key="3">
    <source>
        <dbReference type="Proteomes" id="UP000035721"/>
    </source>
</evidence>
<evidence type="ECO:0000313" key="2">
    <source>
        <dbReference type="EMBL" id="CCH79317.1"/>
    </source>
</evidence>
<sequence>MSRLWDDVTTPDKWARGHVAVRVAGVYLALVVASWLLLSAFLLTRGSLDTPAWVPLPLLLLTLPLSFTLGYALYTVFYPPPLVGAFGLLVFGVVIAWYLWRVIRGPRWVE</sequence>
<dbReference type="AlphaFoldDB" id="A0A077M2P2"/>
<keyword evidence="1" id="KW-1133">Transmembrane helix</keyword>
<dbReference type="Proteomes" id="UP000035721">
    <property type="component" value="Unassembled WGS sequence"/>
</dbReference>
<organism evidence="2 3">
    <name type="scientific">Nostocoides japonicum T1-X7</name>
    <dbReference type="NCBI Taxonomy" id="1194083"/>
    <lineage>
        <taxon>Bacteria</taxon>
        <taxon>Bacillati</taxon>
        <taxon>Actinomycetota</taxon>
        <taxon>Actinomycetes</taxon>
        <taxon>Micrococcales</taxon>
        <taxon>Intrasporangiaceae</taxon>
        <taxon>Nostocoides</taxon>
    </lineage>
</organism>
<feature type="transmembrane region" description="Helical" evidence="1">
    <location>
        <begin position="20"/>
        <end position="44"/>
    </location>
</feature>
<feature type="transmembrane region" description="Helical" evidence="1">
    <location>
        <begin position="82"/>
        <end position="100"/>
    </location>
</feature>
<accession>A0A077M2P2</accession>
<protein>
    <submittedName>
        <fullName evidence="2">Uncharacterized protein</fullName>
    </submittedName>
</protein>
<evidence type="ECO:0000256" key="1">
    <source>
        <dbReference type="SAM" id="Phobius"/>
    </source>
</evidence>
<dbReference type="STRING" id="1194083.BN12_4140008"/>
<keyword evidence="1" id="KW-0472">Membrane</keyword>
<comment type="caution">
    <text evidence="2">The sequence shown here is derived from an EMBL/GenBank/DDBJ whole genome shotgun (WGS) entry which is preliminary data.</text>
</comment>
<reference evidence="2 3" key="1">
    <citation type="journal article" date="2013" name="ISME J.">
        <title>A metabolic model for members of the genus Tetrasphaera involved in enhanced biological phosphorus removal.</title>
        <authorList>
            <person name="Kristiansen R."/>
            <person name="Nguyen H.T.T."/>
            <person name="Saunders A.M."/>
            <person name="Nielsen J.L."/>
            <person name="Wimmer R."/>
            <person name="Le V.Q."/>
            <person name="McIlroy S.J."/>
            <person name="Petrovski S."/>
            <person name="Seviour R.J."/>
            <person name="Calteau A."/>
            <person name="Nielsen K.L."/>
            <person name="Nielsen P.H."/>
        </authorList>
    </citation>
    <scope>NUCLEOTIDE SEQUENCE [LARGE SCALE GENOMIC DNA]</scope>
    <source>
        <strain evidence="2 3">T1-X7</strain>
    </source>
</reference>
<proteinExistence type="predicted"/>
<dbReference type="RefSeq" id="WP_048555779.1">
    <property type="nucleotide sequence ID" value="NZ_HF570958.1"/>
</dbReference>
<keyword evidence="3" id="KW-1185">Reference proteome</keyword>
<dbReference type="EMBL" id="CAJB01000351">
    <property type="protein sequence ID" value="CCH79317.1"/>
    <property type="molecule type" value="Genomic_DNA"/>
</dbReference>
<feature type="transmembrane region" description="Helical" evidence="1">
    <location>
        <begin position="56"/>
        <end position="76"/>
    </location>
</feature>
<gene>
    <name evidence="2" type="ORF">BN12_4140008</name>
</gene>
<keyword evidence="1" id="KW-0812">Transmembrane</keyword>
<name>A0A077M2P2_9MICO</name>